<evidence type="ECO:0000259" key="4">
    <source>
        <dbReference type="Pfam" id="PF24883"/>
    </source>
</evidence>
<dbReference type="InterPro" id="IPR056884">
    <property type="entry name" value="NPHP3-like_N"/>
</dbReference>
<dbReference type="PANTHER" id="PTHR10039">
    <property type="entry name" value="AMELOGENIN"/>
    <property type="match status" value="1"/>
</dbReference>
<dbReference type="GeneID" id="63748523"/>
<evidence type="ECO:0000256" key="2">
    <source>
        <dbReference type="SAM" id="MobiDB-lite"/>
    </source>
</evidence>
<feature type="compositionally biased region" description="Acidic residues" evidence="2">
    <location>
        <begin position="1295"/>
        <end position="1316"/>
    </location>
</feature>
<dbReference type="PANTHER" id="PTHR10039:SF17">
    <property type="entry name" value="FUNGAL STAND N-TERMINAL GOODBYE DOMAIN-CONTAINING PROTEIN-RELATED"/>
    <property type="match status" value="1"/>
</dbReference>
<reference evidence="6" key="1">
    <citation type="journal article" date="2017" name="Genome Biol.">
        <title>Comparative genomics reveals high biological diversity and specific adaptations in the industrially and medically important fungal genus Aspergillus.</title>
        <authorList>
            <person name="de Vries R.P."/>
            <person name="Riley R."/>
            <person name="Wiebenga A."/>
            <person name="Aguilar-Osorio G."/>
            <person name="Amillis S."/>
            <person name="Uchima C.A."/>
            <person name="Anderluh G."/>
            <person name="Asadollahi M."/>
            <person name="Askin M."/>
            <person name="Barry K."/>
            <person name="Battaglia E."/>
            <person name="Bayram O."/>
            <person name="Benocci T."/>
            <person name="Braus-Stromeyer S.A."/>
            <person name="Caldana C."/>
            <person name="Canovas D."/>
            <person name="Cerqueira G.C."/>
            <person name="Chen F."/>
            <person name="Chen W."/>
            <person name="Choi C."/>
            <person name="Clum A."/>
            <person name="Dos Santos R.A."/>
            <person name="Damasio A.R."/>
            <person name="Diallinas G."/>
            <person name="Emri T."/>
            <person name="Fekete E."/>
            <person name="Flipphi M."/>
            <person name="Freyberg S."/>
            <person name="Gallo A."/>
            <person name="Gournas C."/>
            <person name="Habgood R."/>
            <person name="Hainaut M."/>
            <person name="Harispe M.L."/>
            <person name="Henrissat B."/>
            <person name="Hilden K.S."/>
            <person name="Hope R."/>
            <person name="Hossain A."/>
            <person name="Karabika E."/>
            <person name="Karaffa L."/>
            <person name="Karanyi Z."/>
            <person name="Krasevec N."/>
            <person name="Kuo A."/>
            <person name="Kusch H."/>
            <person name="LaButti K."/>
            <person name="Lagendijk E.L."/>
            <person name="Lapidus A."/>
            <person name="Levasseur A."/>
            <person name="Lindquist E."/>
            <person name="Lipzen A."/>
            <person name="Logrieco A.F."/>
            <person name="MacCabe A."/>
            <person name="Maekelae M.R."/>
            <person name="Malavazi I."/>
            <person name="Melin P."/>
            <person name="Meyer V."/>
            <person name="Mielnichuk N."/>
            <person name="Miskei M."/>
            <person name="Molnar A.P."/>
            <person name="Mule G."/>
            <person name="Ngan C.Y."/>
            <person name="Orejas M."/>
            <person name="Orosz E."/>
            <person name="Ouedraogo J.P."/>
            <person name="Overkamp K.M."/>
            <person name="Park H.-S."/>
            <person name="Perrone G."/>
            <person name="Piumi F."/>
            <person name="Punt P.J."/>
            <person name="Ram A.F."/>
            <person name="Ramon A."/>
            <person name="Rauscher S."/>
            <person name="Record E."/>
            <person name="Riano-Pachon D.M."/>
            <person name="Robert V."/>
            <person name="Roehrig J."/>
            <person name="Ruller R."/>
            <person name="Salamov A."/>
            <person name="Salih N.S."/>
            <person name="Samson R.A."/>
            <person name="Sandor E."/>
            <person name="Sanguinetti M."/>
            <person name="Schuetze T."/>
            <person name="Sepcic K."/>
            <person name="Shelest E."/>
            <person name="Sherlock G."/>
            <person name="Sophianopoulou V."/>
            <person name="Squina F.M."/>
            <person name="Sun H."/>
            <person name="Susca A."/>
            <person name="Todd R.B."/>
            <person name="Tsang A."/>
            <person name="Unkles S.E."/>
            <person name="van de Wiele N."/>
            <person name="van Rossen-Uffink D."/>
            <person name="Oliveira J.V."/>
            <person name="Vesth T.C."/>
            <person name="Visser J."/>
            <person name="Yu J.-H."/>
            <person name="Zhou M."/>
            <person name="Andersen M.R."/>
            <person name="Archer D.B."/>
            <person name="Baker S.E."/>
            <person name="Benoit I."/>
            <person name="Brakhage A.A."/>
            <person name="Braus G.H."/>
            <person name="Fischer R."/>
            <person name="Frisvad J.C."/>
            <person name="Goldman G.H."/>
            <person name="Houbraken J."/>
            <person name="Oakley B."/>
            <person name="Pocsi I."/>
            <person name="Scazzocchio C."/>
            <person name="Seiboth B."/>
            <person name="vanKuyk P.A."/>
            <person name="Wortman J."/>
            <person name="Dyer P.S."/>
            <person name="Grigoriev I.V."/>
        </authorList>
    </citation>
    <scope>NUCLEOTIDE SEQUENCE [LARGE SCALE GENOMIC DNA]</scope>
    <source>
        <strain evidence="6">DTO 134E9</strain>
    </source>
</reference>
<dbReference type="InterPro" id="IPR011990">
    <property type="entry name" value="TPR-like_helical_dom_sf"/>
</dbReference>
<dbReference type="InterPro" id="IPR031350">
    <property type="entry name" value="Goodbye_dom"/>
</dbReference>
<feature type="domain" description="Fungal STAND N-terminal Goodbye" evidence="3">
    <location>
        <begin position="28"/>
        <end position="133"/>
    </location>
</feature>
<dbReference type="OrthoDB" id="2913095at2759"/>
<evidence type="ECO:0000259" key="3">
    <source>
        <dbReference type="Pfam" id="PF17109"/>
    </source>
</evidence>
<dbReference type="VEuPathDB" id="FungiDB:ASPWEDRAFT_24918"/>
<dbReference type="Pfam" id="PF24883">
    <property type="entry name" value="NPHP3_N"/>
    <property type="match status" value="1"/>
</dbReference>
<dbReference type="RefSeq" id="XP_040692730.1">
    <property type="nucleotide sequence ID" value="XM_040832675.1"/>
</dbReference>
<evidence type="ECO:0000256" key="1">
    <source>
        <dbReference type="ARBA" id="ARBA00022737"/>
    </source>
</evidence>
<gene>
    <name evidence="5" type="ORF">ASPWEDRAFT_24918</name>
</gene>
<dbReference type="EMBL" id="KV878210">
    <property type="protein sequence ID" value="OJJ39054.1"/>
    <property type="molecule type" value="Genomic_DNA"/>
</dbReference>
<keyword evidence="1" id="KW-0677">Repeat</keyword>
<proteinExistence type="predicted"/>
<evidence type="ECO:0000313" key="5">
    <source>
        <dbReference type="EMBL" id="OJJ39054.1"/>
    </source>
</evidence>
<keyword evidence="6" id="KW-1185">Reference proteome</keyword>
<name>A0A1L9RVZ9_ASPWE</name>
<feature type="domain" description="Nephrocystin 3-like N-terminal" evidence="4">
    <location>
        <begin position="291"/>
        <end position="460"/>
    </location>
</feature>
<dbReference type="InterPro" id="IPR027417">
    <property type="entry name" value="P-loop_NTPase"/>
</dbReference>
<dbReference type="Pfam" id="PF17109">
    <property type="entry name" value="Goodbye"/>
    <property type="match status" value="1"/>
</dbReference>
<evidence type="ECO:0000313" key="6">
    <source>
        <dbReference type="Proteomes" id="UP000184383"/>
    </source>
</evidence>
<accession>A0A1L9RVZ9</accession>
<dbReference type="Gene3D" id="1.25.40.10">
    <property type="entry name" value="Tetratricopeptide repeat domain"/>
    <property type="match status" value="1"/>
</dbReference>
<feature type="region of interest" description="Disordered" evidence="2">
    <location>
        <begin position="1295"/>
        <end position="1362"/>
    </location>
</feature>
<dbReference type="SUPFAM" id="SSF52540">
    <property type="entry name" value="P-loop containing nucleoside triphosphate hydrolases"/>
    <property type="match status" value="1"/>
</dbReference>
<dbReference type="Proteomes" id="UP000184383">
    <property type="component" value="Unassembled WGS sequence"/>
</dbReference>
<sequence length="1464" mass="168275">MTAPIANANEIAAIWSQVQARVIQLAGGDPSVLQPNLSIDQVLLQLDQAQKAQRHSDQKYAAIRSTFHSTLKFIKTCGGFLARLSSEAFPPSELCYNALSFVIRAWQGYEGVFDSLAGLLSKCVQYLGRLEYYIHGGMDAQLSKVACQHLQLFVEICDRTIKLRNSTRRKLFVFSKIFFLNDNDINDLLGMMEGLVDQEGRLVTAQIFDFTSETLSNTRETLSINRRMSSKMDVLMEDRFDQRKENDLKRRREAILRTLAFDDNKIDRKTKEPDPYWQRTYNNYRKWVVPNTGQWIFNDPDYTAWEKFRPRTPPILAIEGMEGSGKSYLATTIIRNLRNRSGAESSGPRNLVGFYFLEGDPKEELKRTGSLDVIAKSFVWQFVQSDASYLKSVAGICDEAKDLDPHEIPSRLLFNNADLPHIDATFYIIVDGIRGTITEPMIKFLQQVSTPNRHVRVLLTGHPAVFEQLATIRGISYTKISINAKNRPDVELYTESRMNDVDALRDTERLGVPALRKKIRDSLCEKTTGDYFKINTILKHINTLDYVKDIDQVLEDAGKERSQQILGEIEKLNTIRSSKEIAEINEIIIWIIYGREWFTPPLMASVLYLKTGELSLLPLDTKLQTRYTLFEVDSDGDIDFRSLEMARIIPDRSRSMNDGFSPESAKRIQPTEVSMIRHFLTTVCPPEVYEKFDFESFFENKLSRKEGQICKDDKDNAEIKLAFACLRILTEERDSRRDLLHPYSVRYLLQHLSSVDLAFADREWKSAVGPRLLQLFTDEPSIDSLVWTDVPEKAPMFRWKTRSAWLDGEDAINEILRWFRDSAVISKITDQACRAWIANLVASPQPGEILLKPLARRMAVHWLREPSQLNLARNAFYFIYRFMNKMDHIKGIPNHTKRVCKKHHEHDHPTLETIHEIEACSEELLKIKTKDSLWEVQMAIILEGFTFAGDAENRCRHALRLNPSNWRASYYLARVIASNTEAIGILKAITERLQANKKWMQEPCNKKALAQMFFEMGQKYWAAQQFDLATQSHTKSLETNFTGYDRVLNIFDQYSGKDRWDDIVAMLEMIDKSPQADLFQMLVYLARKETIHDILLQTALETGRFDLLVRIYDGAIQYATETKAFVDLYYIRYHYANALYQRPDSEERAIDIWETALKEDLPRSYLDLEATLPGLIVKLAPVYLRKARAAGRDSEAANAYLGRILSILPSEVAENNMVFPAKLYLARYYHVQGDVLRAKQVARSVVKMALEILSDDDEENDYLAYWRLLLVFLPLGDEKNAFAAVAMAALANETPFDDNASEETEETEAEAEDEEPPLTKPKRILTPPKAILDGNYDGDESSTDSDSNSDTPEPESDYEDNRPRSSVFAICDGECGHCWNSASEMWWCKDCINITFDGACYQKLKHGWLPLNVCGKDHEFLHIPKWDEVNMSKIPKGYVPYGEKGISLEEWKREIRRDYVDFEG</sequence>
<organism evidence="5 6">
    <name type="scientific">Aspergillus wentii DTO 134E9</name>
    <dbReference type="NCBI Taxonomy" id="1073089"/>
    <lineage>
        <taxon>Eukaryota</taxon>
        <taxon>Fungi</taxon>
        <taxon>Dikarya</taxon>
        <taxon>Ascomycota</taxon>
        <taxon>Pezizomycotina</taxon>
        <taxon>Eurotiomycetes</taxon>
        <taxon>Eurotiomycetidae</taxon>
        <taxon>Eurotiales</taxon>
        <taxon>Aspergillaceae</taxon>
        <taxon>Aspergillus</taxon>
        <taxon>Aspergillus subgen. Cremei</taxon>
    </lineage>
</organism>
<protein>
    <submittedName>
        <fullName evidence="5">Uncharacterized protein</fullName>
    </submittedName>
</protein>
<dbReference type="SUPFAM" id="SSF48452">
    <property type="entry name" value="TPR-like"/>
    <property type="match status" value="1"/>
</dbReference>